<keyword evidence="5 7" id="KW-0067">ATP-binding</keyword>
<comment type="catalytic activity">
    <reaction evidence="6 8">
        <text>beta-D-fructose 1-phosphate + ATP = beta-D-fructose 1,6-bisphosphate + ADP + H(+)</text>
        <dbReference type="Rhea" id="RHEA:14213"/>
        <dbReference type="ChEBI" id="CHEBI:15378"/>
        <dbReference type="ChEBI" id="CHEBI:30616"/>
        <dbReference type="ChEBI" id="CHEBI:32966"/>
        <dbReference type="ChEBI" id="CHEBI:138881"/>
        <dbReference type="ChEBI" id="CHEBI:456216"/>
        <dbReference type="EC" id="2.7.1.56"/>
    </reaction>
</comment>
<comment type="function">
    <text evidence="8">Catalyzes the ATP-dependent phosphorylation of fructose-l-phosphate to fructose-l,6-bisphosphate.</text>
</comment>
<keyword evidence="11" id="KW-1185">Reference proteome</keyword>
<dbReference type="GO" id="GO:0008662">
    <property type="term" value="F:1-phosphofructokinase activity"/>
    <property type="evidence" value="ECO:0007669"/>
    <property type="project" value="UniProtKB-UniRule"/>
</dbReference>
<sequence length="310" mass="32978">MIYTVTLSPSVDYLVEVENLQLGETNRAHAQHMLPGGKGINVSKVLQRLGTDSKALGFTAGFTGAFIEETLTVEGIAHNFIHTEGTSRINIKLKATEETEINGMSPQITADNLRRLKNQLTGSEENDFLVLSGSVPADLSPAVYAELMESVAHTGVQTVLDTSGLPLKEGLQSGPYLIKPNKAELSALYNEEIQTVEDALACAEQAVSDGAERVIVSLAGEGALFVSRHLIMRADVPGGDVVNSVGAGDSMVAAFLDRKSRGFSDEQAFSFSVAAGSATAFSQGFCEKEEVERLESDVSIQIQKKEGGAL</sequence>
<dbReference type="Proteomes" id="UP000199318">
    <property type="component" value="Unassembled WGS sequence"/>
</dbReference>
<dbReference type="GO" id="GO:0005524">
    <property type="term" value="F:ATP binding"/>
    <property type="evidence" value="ECO:0007669"/>
    <property type="project" value="UniProtKB-UniRule"/>
</dbReference>
<reference evidence="11" key="1">
    <citation type="submission" date="2016-10" db="EMBL/GenBank/DDBJ databases">
        <authorList>
            <person name="de Groot N.N."/>
        </authorList>
    </citation>
    <scope>NUCLEOTIDE SEQUENCE [LARGE SCALE GENOMIC DNA]</scope>
    <source>
        <strain evidence="11">10nlg</strain>
    </source>
</reference>
<dbReference type="NCBIfam" id="TIGR03168">
    <property type="entry name" value="1-PFK"/>
    <property type="match status" value="1"/>
</dbReference>
<keyword evidence="7" id="KW-0423">Lactose metabolism</keyword>
<dbReference type="InterPro" id="IPR022463">
    <property type="entry name" value="1-PFruKinase"/>
</dbReference>
<dbReference type="PROSITE" id="PS00584">
    <property type="entry name" value="PFKB_KINASES_2"/>
    <property type="match status" value="1"/>
</dbReference>
<organism evidence="10 11">
    <name type="scientific">Salisediminibacterium halotolerans</name>
    <dbReference type="NCBI Taxonomy" id="517425"/>
    <lineage>
        <taxon>Bacteria</taxon>
        <taxon>Bacillati</taxon>
        <taxon>Bacillota</taxon>
        <taxon>Bacilli</taxon>
        <taxon>Bacillales</taxon>
        <taxon>Bacillaceae</taxon>
        <taxon>Salisediminibacterium</taxon>
    </lineage>
</organism>
<dbReference type="Gene3D" id="3.40.1190.20">
    <property type="match status" value="1"/>
</dbReference>
<dbReference type="OrthoDB" id="9801219at2"/>
<evidence type="ECO:0000256" key="3">
    <source>
        <dbReference type="ARBA" id="ARBA00022741"/>
    </source>
</evidence>
<dbReference type="GO" id="GO:0005829">
    <property type="term" value="C:cytosol"/>
    <property type="evidence" value="ECO:0007669"/>
    <property type="project" value="TreeGrafter"/>
</dbReference>
<keyword evidence="3 7" id="KW-0547">Nucleotide-binding</keyword>
<dbReference type="RefSeq" id="WP_093073237.1">
    <property type="nucleotide sequence ID" value="NZ_BJVE01000058.1"/>
</dbReference>
<dbReference type="FunFam" id="3.40.1190.20:FF:000001">
    <property type="entry name" value="Phosphofructokinase"/>
    <property type="match status" value="1"/>
</dbReference>
<dbReference type="CDD" id="cd01164">
    <property type="entry name" value="FruK_PfkB_like"/>
    <property type="match status" value="1"/>
</dbReference>
<dbReference type="NCBIfam" id="TIGR03828">
    <property type="entry name" value="pfkB"/>
    <property type="match status" value="1"/>
</dbReference>
<dbReference type="PANTHER" id="PTHR46566">
    <property type="entry name" value="1-PHOSPHOFRUCTOKINASE-RELATED"/>
    <property type="match status" value="1"/>
</dbReference>
<dbReference type="GO" id="GO:2001059">
    <property type="term" value="P:D-tagatose 6-phosphate catabolic process"/>
    <property type="evidence" value="ECO:0007669"/>
    <property type="project" value="UniProtKB-UniPathway"/>
</dbReference>
<gene>
    <name evidence="10" type="ORF">SAMN05444126_11623</name>
</gene>
<evidence type="ECO:0000256" key="2">
    <source>
        <dbReference type="ARBA" id="ARBA00022679"/>
    </source>
</evidence>
<comment type="caution">
    <text evidence="10">The sequence shown here is derived from an EMBL/GenBank/DDBJ whole genome shotgun (WGS) entry which is preliminary data.</text>
</comment>
<evidence type="ECO:0000256" key="7">
    <source>
        <dbReference type="PIRNR" id="PIRNR000535"/>
    </source>
</evidence>
<evidence type="ECO:0000256" key="4">
    <source>
        <dbReference type="ARBA" id="ARBA00022777"/>
    </source>
</evidence>
<comment type="similarity">
    <text evidence="7">Belongs to the carbohydrate kinase PfkB family. LacC subfamily.</text>
</comment>
<proteinExistence type="inferred from homology"/>
<evidence type="ECO:0000313" key="10">
    <source>
        <dbReference type="EMBL" id="SES13512.1"/>
    </source>
</evidence>
<dbReference type="InterPro" id="IPR002173">
    <property type="entry name" value="Carboh/pur_kinase_PfkB_CS"/>
</dbReference>
<dbReference type="GO" id="GO:0009024">
    <property type="term" value="F:tagatose-6-phosphate kinase activity"/>
    <property type="evidence" value="ECO:0007669"/>
    <property type="project" value="UniProtKB-EC"/>
</dbReference>
<comment type="similarity">
    <text evidence="1">Belongs to the carbohydrate kinase pfkB family.</text>
</comment>
<name>A0A1H9UVS0_9BACI</name>
<evidence type="ECO:0000259" key="9">
    <source>
        <dbReference type="Pfam" id="PF00294"/>
    </source>
</evidence>
<dbReference type="EC" id="2.7.1.144" evidence="7"/>
<keyword evidence="2 7" id="KW-0808">Transferase</keyword>
<keyword evidence="4 8" id="KW-0418">Kinase</keyword>
<dbReference type="AlphaFoldDB" id="A0A1H9UVS0"/>
<dbReference type="Pfam" id="PF00294">
    <property type="entry name" value="PfkB"/>
    <property type="match status" value="1"/>
</dbReference>
<accession>A0A1H9UVS0</accession>
<evidence type="ECO:0000313" key="11">
    <source>
        <dbReference type="Proteomes" id="UP000199318"/>
    </source>
</evidence>
<dbReference type="UniPathway" id="UPA00704">
    <property type="reaction ID" value="UER00715"/>
</dbReference>
<dbReference type="PANTHER" id="PTHR46566:SF1">
    <property type="entry name" value="1-PHOSPHOFRUCTOKINASE"/>
    <property type="match status" value="1"/>
</dbReference>
<dbReference type="PIRSF" id="PIRSF000535">
    <property type="entry name" value="1PFK/6PFK/LacC"/>
    <property type="match status" value="1"/>
</dbReference>
<dbReference type="STRING" id="1464123.SAMN05444126_11623"/>
<evidence type="ECO:0000256" key="8">
    <source>
        <dbReference type="RuleBase" id="RU369061"/>
    </source>
</evidence>
<evidence type="ECO:0000256" key="1">
    <source>
        <dbReference type="ARBA" id="ARBA00005380"/>
    </source>
</evidence>
<dbReference type="SUPFAM" id="SSF53613">
    <property type="entry name" value="Ribokinase-like"/>
    <property type="match status" value="1"/>
</dbReference>
<feature type="domain" description="Carbohydrate kinase PfkB" evidence="9">
    <location>
        <begin position="12"/>
        <end position="286"/>
    </location>
</feature>
<dbReference type="EMBL" id="FOGV01000016">
    <property type="protein sequence ID" value="SES13512.1"/>
    <property type="molecule type" value="Genomic_DNA"/>
</dbReference>
<protein>
    <recommendedName>
        <fullName evidence="7">Tagatose-6-phosphate kinase</fullName>
        <ecNumber evidence="7">2.7.1.144</ecNumber>
    </recommendedName>
</protein>
<comment type="pathway">
    <text evidence="7">Carbohydrate metabolism; D-tagatose 6-phosphate degradation; D-glyceraldehyde 3-phosphate and glycerone phosphate from D-tagatose 6-phosphate: step 1/2.</text>
</comment>
<comment type="catalytic activity">
    <reaction evidence="7">
        <text>D-tagatofuranose 6-phosphate + ATP = D-tagatofuranose 1,6-bisphosphate + ADP + H(+)</text>
        <dbReference type="Rhea" id="RHEA:12420"/>
        <dbReference type="ChEBI" id="CHEBI:15378"/>
        <dbReference type="ChEBI" id="CHEBI:30616"/>
        <dbReference type="ChEBI" id="CHEBI:58694"/>
        <dbReference type="ChEBI" id="CHEBI:58695"/>
        <dbReference type="ChEBI" id="CHEBI:456216"/>
        <dbReference type="EC" id="2.7.1.144"/>
    </reaction>
</comment>
<dbReference type="InterPro" id="IPR029056">
    <property type="entry name" value="Ribokinase-like"/>
</dbReference>
<dbReference type="GO" id="GO:0016052">
    <property type="term" value="P:carbohydrate catabolic process"/>
    <property type="evidence" value="ECO:0007669"/>
    <property type="project" value="UniProtKB-ARBA"/>
</dbReference>
<dbReference type="GO" id="GO:0005988">
    <property type="term" value="P:lactose metabolic process"/>
    <property type="evidence" value="ECO:0007669"/>
    <property type="project" value="UniProtKB-KW"/>
</dbReference>
<dbReference type="InterPro" id="IPR017583">
    <property type="entry name" value="Tagatose/fructose_Pkinase"/>
</dbReference>
<evidence type="ECO:0000256" key="5">
    <source>
        <dbReference type="ARBA" id="ARBA00022840"/>
    </source>
</evidence>
<evidence type="ECO:0000256" key="6">
    <source>
        <dbReference type="ARBA" id="ARBA00047745"/>
    </source>
</evidence>
<dbReference type="InterPro" id="IPR011611">
    <property type="entry name" value="PfkB_dom"/>
</dbReference>
<dbReference type="GO" id="GO:0044281">
    <property type="term" value="P:small molecule metabolic process"/>
    <property type="evidence" value="ECO:0007669"/>
    <property type="project" value="UniProtKB-ARBA"/>
</dbReference>